<dbReference type="PANTHER" id="PTHR32120">
    <property type="entry name" value="SMALL RIBOSOMAL SUBUNIT BIOGENESIS GTPASE RSGA"/>
    <property type="match status" value="1"/>
</dbReference>
<sequence length="258" mass="28597">RFKLSSSVTPVLSPSLSQSESTSTIVVSQANFKRIIIPPCSSPIDGKDSDVELLCMSSEILDPPVANVDHVLLLFTMEQPTIEPFMLTRFLVEAESTDLPLTSQTIIVVDTSGVAKSSLINVLRSNHPSSDALEKDNWFENRRVGKVSTRGRGKHTTRHVSLLSLSGASYLADTARFNRPNLLKVTRQSLAQAFPNVVDLYTVGDMGVQRAEPQLEPKKHGRQSRKKINRSIVDELNDDDNLHLEIDPIVRATKNENQ</sequence>
<dbReference type="Gene3D" id="3.40.50.300">
    <property type="entry name" value="P-loop containing nucleotide triphosphate hydrolases"/>
    <property type="match status" value="1"/>
</dbReference>
<feature type="non-terminal residue" evidence="3">
    <location>
        <position position="258"/>
    </location>
</feature>
<dbReference type="InterPro" id="IPR004881">
    <property type="entry name" value="Ribosome_biogen_GTPase_RsgA"/>
</dbReference>
<proteinExistence type="predicted"/>
<feature type="domain" description="EngC GTPase" evidence="2">
    <location>
        <begin position="101"/>
        <end position="180"/>
    </location>
</feature>
<dbReference type="SUPFAM" id="SSF52540">
    <property type="entry name" value="P-loop containing nucleoside triphosphate hydrolases"/>
    <property type="match status" value="1"/>
</dbReference>
<evidence type="ECO:0000259" key="2">
    <source>
        <dbReference type="Pfam" id="PF03193"/>
    </source>
</evidence>
<reference evidence="3 4" key="1">
    <citation type="journal article" date="2019" name="Genome Biol. Evol.">
        <title>Insights into the evolution of the New World diploid cottons (Gossypium, subgenus Houzingenia) based on genome sequencing.</title>
        <authorList>
            <person name="Grover C.E."/>
            <person name="Arick M.A. 2nd"/>
            <person name="Thrash A."/>
            <person name="Conover J.L."/>
            <person name="Sanders W.S."/>
            <person name="Peterson D.G."/>
            <person name="Frelichowski J.E."/>
            <person name="Scheffler J.A."/>
            <person name="Scheffler B.E."/>
            <person name="Wendel J.F."/>
        </authorList>
    </citation>
    <scope>NUCLEOTIDE SEQUENCE [LARGE SCALE GENOMIC DNA]</scope>
    <source>
        <strain evidence="3">8</strain>
        <tissue evidence="3">Leaf</tissue>
    </source>
</reference>
<dbReference type="PANTHER" id="PTHR32120:SF11">
    <property type="entry name" value="SMALL RIBOSOMAL SUBUNIT BIOGENESIS GTPASE RSGA 1, MITOCHONDRIAL-RELATED"/>
    <property type="match status" value="1"/>
</dbReference>
<dbReference type="AlphaFoldDB" id="A0A7J8NVY5"/>
<dbReference type="EMBL" id="JABEZZ010000002">
    <property type="protein sequence ID" value="MBA0581056.1"/>
    <property type="molecule type" value="Genomic_DNA"/>
</dbReference>
<evidence type="ECO:0000313" key="3">
    <source>
        <dbReference type="EMBL" id="MBA0581056.1"/>
    </source>
</evidence>
<dbReference type="Proteomes" id="UP000593578">
    <property type="component" value="Unassembled WGS sequence"/>
</dbReference>
<organism evidence="3 4">
    <name type="scientific">Gossypium raimondii</name>
    <name type="common">Peruvian cotton</name>
    <name type="synonym">Gossypium klotzschianum subsp. raimondii</name>
    <dbReference type="NCBI Taxonomy" id="29730"/>
    <lineage>
        <taxon>Eukaryota</taxon>
        <taxon>Viridiplantae</taxon>
        <taxon>Streptophyta</taxon>
        <taxon>Embryophyta</taxon>
        <taxon>Tracheophyta</taxon>
        <taxon>Spermatophyta</taxon>
        <taxon>Magnoliopsida</taxon>
        <taxon>eudicotyledons</taxon>
        <taxon>Gunneridae</taxon>
        <taxon>Pentapetalae</taxon>
        <taxon>rosids</taxon>
        <taxon>malvids</taxon>
        <taxon>Malvales</taxon>
        <taxon>Malvaceae</taxon>
        <taxon>Malvoideae</taxon>
        <taxon>Gossypium</taxon>
    </lineage>
</organism>
<feature type="region of interest" description="Disordered" evidence="1">
    <location>
        <begin position="213"/>
        <end position="232"/>
    </location>
</feature>
<dbReference type="GO" id="GO:0003924">
    <property type="term" value="F:GTPase activity"/>
    <property type="evidence" value="ECO:0007669"/>
    <property type="project" value="InterPro"/>
</dbReference>
<dbReference type="GO" id="GO:0005525">
    <property type="term" value="F:GTP binding"/>
    <property type="evidence" value="ECO:0007669"/>
    <property type="project" value="InterPro"/>
</dbReference>
<name>A0A7J8NVY5_GOSRA</name>
<evidence type="ECO:0000313" key="4">
    <source>
        <dbReference type="Proteomes" id="UP000593578"/>
    </source>
</evidence>
<dbReference type="InterPro" id="IPR010914">
    <property type="entry name" value="RsgA_GTPase_dom"/>
</dbReference>
<evidence type="ECO:0000256" key="1">
    <source>
        <dbReference type="SAM" id="MobiDB-lite"/>
    </source>
</evidence>
<dbReference type="Pfam" id="PF03193">
    <property type="entry name" value="RsgA_GTPase"/>
    <property type="match status" value="1"/>
</dbReference>
<accession>A0A7J8NVY5</accession>
<protein>
    <recommendedName>
        <fullName evidence="2">EngC GTPase domain-containing protein</fullName>
    </recommendedName>
</protein>
<gene>
    <name evidence="3" type="ORF">Gorai_023248</name>
</gene>
<dbReference type="InterPro" id="IPR027417">
    <property type="entry name" value="P-loop_NTPase"/>
</dbReference>
<comment type="caution">
    <text evidence="3">The sequence shown here is derived from an EMBL/GenBank/DDBJ whole genome shotgun (WGS) entry which is preliminary data.</text>
</comment>
<feature type="compositionally biased region" description="Basic residues" evidence="1">
    <location>
        <begin position="219"/>
        <end position="229"/>
    </location>
</feature>